<dbReference type="PANTHER" id="PTHR30404:SF0">
    <property type="entry name" value="N-ACETYLMURAMOYL-L-ALANINE AMIDASE AMIC"/>
    <property type="match status" value="1"/>
</dbReference>
<comment type="catalytic activity">
    <reaction evidence="1">
        <text>Hydrolyzes the link between N-acetylmuramoyl residues and L-amino acid residues in certain cell-wall glycopeptides.</text>
        <dbReference type="EC" id="3.5.1.28"/>
    </reaction>
</comment>
<dbReference type="InterPro" id="IPR050695">
    <property type="entry name" value="N-acetylmuramoyl_amidase_3"/>
</dbReference>
<protein>
    <recommendedName>
        <fullName evidence="2">N-acetylmuramoyl-L-alanine amidase</fullName>
        <ecNumber evidence="2">3.5.1.28</ecNumber>
    </recommendedName>
</protein>
<dbReference type="Proteomes" id="UP000184231">
    <property type="component" value="Unassembled WGS sequence"/>
</dbReference>
<dbReference type="AlphaFoldDB" id="A0A1M6N4U7"/>
<dbReference type="CDD" id="cd02696">
    <property type="entry name" value="MurNAc-LAA"/>
    <property type="match status" value="1"/>
</dbReference>
<feature type="domain" description="MurNAc-LAA" evidence="5">
    <location>
        <begin position="90"/>
        <end position="210"/>
    </location>
</feature>
<dbReference type="GO" id="GO:0009253">
    <property type="term" value="P:peptidoglycan catabolic process"/>
    <property type="evidence" value="ECO:0007669"/>
    <property type="project" value="InterPro"/>
</dbReference>
<evidence type="ECO:0000256" key="1">
    <source>
        <dbReference type="ARBA" id="ARBA00001561"/>
    </source>
</evidence>
<reference evidence="6 7" key="1">
    <citation type="submission" date="2016-11" db="EMBL/GenBank/DDBJ databases">
        <authorList>
            <person name="Jaros S."/>
            <person name="Januszkiewicz K."/>
            <person name="Wedrychowicz H."/>
        </authorList>
    </citation>
    <scope>NUCLEOTIDE SEQUENCE [LARGE SCALE GENOMIC DNA]</scope>
    <source>
        <strain evidence="6 7">CGMCC 1.8863</strain>
    </source>
</reference>
<dbReference type="EC" id="3.5.1.28" evidence="2"/>
<dbReference type="EMBL" id="FQYX01000055">
    <property type="protein sequence ID" value="SHJ90731.1"/>
    <property type="molecule type" value="Genomic_DNA"/>
</dbReference>
<dbReference type="PANTHER" id="PTHR30404">
    <property type="entry name" value="N-ACETYLMURAMOYL-L-ALANINE AMIDASE"/>
    <property type="match status" value="1"/>
</dbReference>
<feature type="chain" id="PRO_5012116005" description="N-acetylmuramoyl-L-alanine amidase" evidence="4">
    <location>
        <begin position="21"/>
        <end position="219"/>
    </location>
</feature>
<dbReference type="SUPFAM" id="SSF53187">
    <property type="entry name" value="Zn-dependent exopeptidases"/>
    <property type="match status" value="1"/>
</dbReference>
<proteinExistence type="predicted"/>
<name>A0A1M6N4U7_9FLAO</name>
<dbReference type="SMART" id="SM00646">
    <property type="entry name" value="Ami_3"/>
    <property type="match status" value="1"/>
</dbReference>
<keyword evidence="7" id="KW-1185">Reference proteome</keyword>
<dbReference type="GO" id="GO:0030288">
    <property type="term" value="C:outer membrane-bounded periplasmic space"/>
    <property type="evidence" value="ECO:0007669"/>
    <property type="project" value="TreeGrafter"/>
</dbReference>
<gene>
    <name evidence="6" type="ORF">SAMN04487911_1559</name>
</gene>
<keyword evidence="4" id="KW-0732">Signal</keyword>
<evidence type="ECO:0000256" key="4">
    <source>
        <dbReference type="SAM" id="SignalP"/>
    </source>
</evidence>
<keyword evidence="3" id="KW-0378">Hydrolase</keyword>
<feature type="signal peptide" evidence="4">
    <location>
        <begin position="1"/>
        <end position="20"/>
    </location>
</feature>
<dbReference type="STRING" id="558155.SAMN04487911_1559"/>
<evidence type="ECO:0000256" key="3">
    <source>
        <dbReference type="ARBA" id="ARBA00022801"/>
    </source>
</evidence>
<evidence type="ECO:0000313" key="6">
    <source>
        <dbReference type="EMBL" id="SHJ90731.1"/>
    </source>
</evidence>
<evidence type="ECO:0000259" key="5">
    <source>
        <dbReference type="SMART" id="SM00646"/>
    </source>
</evidence>
<sequence length="219" mass="24473">MKRFLTICFGLFLGLSFAMGQEKKAPIIILDPGHGGVDSGAVGVNGIREKDVVLAVGKEVLRLNKELYGNQLNIYLTRYSDTLISLGHRAKLAKALRANLFVSIHCNQAPRKKAQGIEVFIQHPHIKMDTKHLLQSENLARTILLEFDNSLGFKIRGRKYAHFQVLRDTQFTCPAVLLELGFLSNSDEAMHSMKKSSVSGYAMAILQTLVKVLEKYFTP</sequence>
<dbReference type="InterPro" id="IPR002508">
    <property type="entry name" value="MurNAc-LAA_cat"/>
</dbReference>
<dbReference type="GO" id="GO:0008745">
    <property type="term" value="F:N-acetylmuramoyl-L-alanine amidase activity"/>
    <property type="evidence" value="ECO:0007669"/>
    <property type="project" value="UniProtKB-EC"/>
</dbReference>
<evidence type="ECO:0000256" key="2">
    <source>
        <dbReference type="ARBA" id="ARBA00011901"/>
    </source>
</evidence>
<organism evidence="6 7">
    <name type="scientific">Arenibacter nanhaiticus</name>
    <dbReference type="NCBI Taxonomy" id="558155"/>
    <lineage>
        <taxon>Bacteria</taxon>
        <taxon>Pseudomonadati</taxon>
        <taxon>Bacteroidota</taxon>
        <taxon>Flavobacteriia</taxon>
        <taxon>Flavobacteriales</taxon>
        <taxon>Flavobacteriaceae</taxon>
        <taxon>Arenibacter</taxon>
    </lineage>
</organism>
<dbReference type="RefSeq" id="WP_072766044.1">
    <property type="nucleotide sequence ID" value="NZ_FQYX01000055.1"/>
</dbReference>
<dbReference type="OrthoDB" id="9806267at2"/>
<evidence type="ECO:0000313" key="7">
    <source>
        <dbReference type="Proteomes" id="UP000184231"/>
    </source>
</evidence>
<dbReference type="Gene3D" id="3.40.630.40">
    <property type="entry name" value="Zn-dependent exopeptidases"/>
    <property type="match status" value="1"/>
</dbReference>
<dbReference type="Pfam" id="PF01520">
    <property type="entry name" value="Amidase_3"/>
    <property type="match status" value="1"/>
</dbReference>
<accession>A0A1M6N4U7</accession>